<organism evidence="2 3">
    <name type="scientific">Biomphalaria pfeifferi</name>
    <name type="common">Bloodfluke planorb</name>
    <name type="synonym">Freshwater snail</name>
    <dbReference type="NCBI Taxonomy" id="112525"/>
    <lineage>
        <taxon>Eukaryota</taxon>
        <taxon>Metazoa</taxon>
        <taxon>Spiralia</taxon>
        <taxon>Lophotrochozoa</taxon>
        <taxon>Mollusca</taxon>
        <taxon>Gastropoda</taxon>
        <taxon>Heterobranchia</taxon>
        <taxon>Euthyneura</taxon>
        <taxon>Panpulmonata</taxon>
        <taxon>Hygrophila</taxon>
        <taxon>Lymnaeoidea</taxon>
        <taxon>Planorbidae</taxon>
        <taxon>Biomphalaria</taxon>
    </lineage>
</organism>
<accession>A0AAD8FFC1</accession>
<feature type="region of interest" description="Disordered" evidence="1">
    <location>
        <begin position="29"/>
        <end position="51"/>
    </location>
</feature>
<dbReference type="Proteomes" id="UP001233172">
    <property type="component" value="Unassembled WGS sequence"/>
</dbReference>
<evidence type="ECO:0000313" key="3">
    <source>
        <dbReference type="Proteomes" id="UP001233172"/>
    </source>
</evidence>
<dbReference type="EMBL" id="JASAOG010000026">
    <property type="protein sequence ID" value="KAK0062330.1"/>
    <property type="molecule type" value="Genomic_DNA"/>
</dbReference>
<name>A0AAD8FFC1_BIOPF</name>
<protein>
    <submittedName>
        <fullName evidence="2">Uncharacterized protein</fullName>
    </submittedName>
</protein>
<gene>
    <name evidence="2" type="ORF">Bpfe_008431</name>
</gene>
<evidence type="ECO:0000313" key="2">
    <source>
        <dbReference type="EMBL" id="KAK0062330.1"/>
    </source>
</evidence>
<reference evidence="2" key="1">
    <citation type="journal article" date="2023" name="PLoS Negl. Trop. Dis.">
        <title>A genome sequence for Biomphalaria pfeifferi, the major vector snail for the human-infecting parasite Schistosoma mansoni.</title>
        <authorList>
            <person name="Bu L."/>
            <person name="Lu L."/>
            <person name="Laidemitt M.R."/>
            <person name="Zhang S.M."/>
            <person name="Mutuku M."/>
            <person name="Mkoji G."/>
            <person name="Steinauer M."/>
            <person name="Loker E.S."/>
        </authorList>
    </citation>
    <scope>NUCLEOTIDE SEQUENCE</scope>
    <source>
        <strain evidence="2">KasaAsao</strain>
    </source>
</reference>
<feature type="compositionally biased region" description="Polar residues" evidence="1">
    <location>
        <begin position="39"/>
        <end position="51"/>
    </location>
</feature>
<comment type="caution">
    <text evidence="2">The sequence shown here is derived from an EMBL/GenBank/DDBJ whole genome shotgun (WGS) entry which is preliminary data.</text>
</comment>
<dbReference type="AlphaFoldDB" id="A0AAD8FFC1"/>
<evidence type="ECO:0000256" key="1">
    <source>
        <dbReference type="SAM" id="MobiDB-lite"/>
    </source>
</evidence>
<reference evidence="2" key="2">
    <citation type="submission" date="2023-04" db="EMBL/GenBank/DDBJ databases">
        <authorList>
            <person name="Bu L."/>
            <person name="Lu L."/>
            <person name="Laidemitt M.R."/>
            <person name="Zhang S.M."/>
            <person name="Mutuku M."/>
            <person name="Mkoji G."/>
            <person name="Steinauer M."/>
            <person name="Loker E.S."/>
        </authorList>
    </citation>
    <scope>NUCLEOTIDE SEQUENCE</scope>
    <source>
        <strain evidence="2">KasaAsao</strain>
        <tissue evidence="2">Whole Snail</tissue>
    </source>
</reference>
<proteinExistence type="predicted"/>
<keyword evidence="3" id="KW-1185">Reference proteome</keyword>
<sequence>MNRSTKPTNASQPTLRLCRCSGHDAPLETTKNKKAKGSSAVTFHPSQAPTLKMNTELGPFHAWMTATNAPRDNVVPLIQTGAGMTRCKAR</sequence>